<dbReference type="EMBL" id="MU275843">
    <property type="protein sequence ID" value="KAI0052845.1"/>
    <property type="molecule type" value="Genomic_DNA"/>
</dbReference>
<protein>
    <submittedName>
        <fullName evidence="1">Uncharacterized protein</fullName>
    </submittedName>
</protein>
<evidence type="ECO:0000313" key="1">
    <source>
        <dbReference type="EMBL" id="KAI0052845.1"/>
    </source>
</evidence>
<reference evidence="1" key="1">
    <citation type="submission" date="2021-02" db="EMBL/GenBank/DDBJ databases">
        <authorList>
            <consortium name="DOE Joint Genome Institute"/>
            <person name="Ahrendt S."/>
            <person name="Looney B.P."/>
            <person name="Miyauchi S."/>
            <person name="Morin E."/>
            <person name="Drula E."/>
            <person name="Courty P.E."/>
            <person name="Chicoki N."/>
            <person name="Fauchery L."/>
            <person name="Kohler A."/>
            <person name="Kuo A."/>
            <person name="Labutti K."/>
            <person name="Pangilinan J."/>
            <person name="Lipzen A."/>
            <person name="Riley R."/>
            <person name="Andreopoulos W."/>
            <person name="He G."/>
            <person name="Johnson J."/>
            <person name="Barry K.W."/>
            <person name="Grigoriev I.V."/>
            <person name="Nagy L."/>
            <person name="Hibbett D."/>
            <person name="Henrissat B."/>
            <person name="Matheny P.B."/>
            <person name="Labbe J."/>
            <person name="Martin F."/>
        </authorList>
    </citation>
    <scope>NUCLEOTIDE SEQUENCE</scope>
    <source>
        <strain evidence="1">FP105234-sp</strain>
    </source>
</reference>
<organism evidence="1 2">
    <name type="scientific">Auriscalpium vulgare</name>
    <dbReference type="NCBI Taxonomy" id="40419"/>
    <lineage>
        <taxon>Eukaryota</taxon>
        <taxon>Fungi</taxon>
        <taxon>Dikarya</taxon>
        <taxon>Basidiomycota</taxon>
        <taxon>Agaricomycotina</taxon>
        <taxon>Agaricomycetes</taxon>
        <taxon>Russulales</taxon>
        <taxon>Auriscalpiaceae</taxon>
        <taxon>Auriscalpium</taxon>
    </lineage>
</organism>
<comment type="caution">
    <text evidence="1">The sequence shown here is derived from an EMBL/GenBank/DDBJ whole genome shotgun (WGS) entry which is preliminary data.</text>
</comment>
<evidence type="ECO:0000313" key="2">
    <source>
        <dbReference type="Proteomes" id="UP000814033"/>
    </source>
</evidence>
<accession>A0ACB8SAA3</accession>
<sequence>MSSFGISTCTWHKCQITFTGLGVTLTFNNPDTRELTQELLDRPDGLECCMLRRGSGSSRELGYRNGTTLQHCARTIASAEHRRDAGHISCLRESEARRIGSFLAALVLRTQSSKHEVLMSQPTLPGWAKALHESVSCRQRARREFAAPRSAYGPGEGYGTTVSLARQLGCTLCVRVTILCLPHRRGYIGVP</sequence>
<gene>
    <name evidence="1" type="ORF">FA95DRAFT_1169385</name>
</gene>
<reference evidence="1" key="2">
    <citation type="journal article" date="2022" name="New Phytol.">
        <title>Evolutionary transition to the ectomycorrhizal habit in the genomes of a hyperdiverse lineage of mushroom-forming fungi.</title>
        <authorList>
            <person name="Looney B."/>
            <person name="Miyauchi S."/>
            <person name="Morin E."/>
            <person name="Drula E."/>
            <person name="Courty P.E."/>
            <person name="Kohler A."/>
            <person name="Kuo A."/>
            <person name="LaButti K."/>
            <person name="Pangilinan J."/>
            <person name="Lipzen A."/>
            <person name="Riley R."/>
            <person name="Andreopoulos W."/>
            <person name="He G."/>
            <person name="Johnson J."/>
            <person name="Nolan M."/>
            <person name="Tritt A."/>
            <person name="Barry K.W."/>
            <person name="Grigoriev I.V."/>
            <person name="Nagy L.G."/>
            <person name="Hibbett D."/>
            <person name="Henrissat B."/>
            <person name="Matheny P.B."/>
            <person name="Labbe J."/>
            <person name="Martin F.M."/>
        </authorList>
    </citation>
    <scope>NUCLEOTIDE SEQUENCE</scope>
    <source>
        <strain evidence="1">FP105234-sp</strain>
    </source>
</reference>
<proteinExistence type="predicted"/>
<name>A0ACB8SAA3_9AGAM</name>
<keyword evidence="2" id="KW-1185">Reference proteome</keyword>
<dbReference type="Proteomes" id="UP000814033">
    <property type="component" value="Unassembled WGS sequence"/>
</dbReference>